<organism evidence="2 4">
    <name type="scientific">Dracunculus medinensis</name>
    <name type="common">Guinea worm</name>
    <dbReference type="NCBI Taxonomy" id="318479"/>
    <lineage>
        <taxon>Eukaryota</taxon>
        <taxon>Metazoa</taxon>
        <taxon>Ecdysozoa</taxon>
        <taxon>Nematoda</taxon>
        <taxon>Chromadorea</taxon>
        <taxon>Rhabditida</taxon>
        <taxon>Spirurina</taxon>
        <taxon>Dracunculoidea</taxon>
        <taxon>Dracunculidae</taxon>
        <taxon>Dracunculus</taxon>
    </lineage>
</organism>
<sequence>MEISKRVKVEIEAIESIEGLKLIRPKIFPDDRGFFSETYNLVEWSSELNFSEIFKQDNHSFSKHNVIRGLHSQPGMGKLVSVVSGKIFDVAVDIRPNSNTFGKWHGEILDGKSGTRFWIPDGFLHGFYTMSEEGAHVIYKCTDVYNPKTEFGINLFDENINIKWPFDNKNQLIISDRDKNHPKFSTLNIV</sequence>
<name>A0A0N4U6J2_DRAME</name>
<dbReference type="GO" id="GO:0008830">
    <property type="term" value="F:dTDP-4-dehydrorhamnose 3,5-epimerase activity"/>
    <property type="evidence" value="ECO:0007669"/>
    <property type="project" value="InterPro"/>
</dbReference>
<dbReference type="SUPFAM" id="SSF51182">
    <property type="entry name" value="RmlC-like cupins"/>
    <property type="match status" value="1"/>
</dbReference>
<dbReference type="Gene3D" id="2.60.120.10">
    <property type="entry name" value="Jelly Rolls"/>
    <property type="match status" value="1"/>
</dbReference>
<dbReference type="GO" id="GO:0005829">
    <property type="term" value="C:cytosol"/>
    <property type="evidence" value="ECO:0007669"/>
    <property type="project" value="TreeGrafter"/>
</dbReference>
<dbReference type="CDD" id="cd00438">
    <property type="entry name" value="cupin_RmlC"/>
    <property type="match status" value="1"/>
</dbReference>
<dbReference type="InterPro" id="IPR011051">
    <property type="entry name" value="RmlC_Cupin_sf"/>
</dbReference>
<keyword evidence="3" id="KW-1185">Reference proteome</keyword>
<dbReference type="AlphaFoldDB" id="A0A0N4U6J2"/>
<reference evidence="4" key="1">
    <citation type="submission" date="2017-02" db="UniProtKB">
        <authorList>
            <consortium name="WormBaseParasite"/>
        </authorList>
    </citation>
    <scope>IDENTIFICATION</scope>
</reference>
<dbReference type="STRING" id="318479.A0A0N4U6J2"/>
<dbReference type="OrthoDB" id="9973973at2759"/>
<dbReference type="EMBL" id="UYYG01001157">
    <property type="protein sequence ID" value="VDN56932.1"/>
    <property type="molecule type" value="Genomic_DNA"/>
</dbReference>
<evidence type="ECO:0000313" key="4">
    <source>
        <dbReference type="WBParaSite" id="DME_0000254501-mRNA-1"/>
    </source>
</evidence>
<dbReference type="GO" id="GO:0000271">
    <property type="term" value="P:polysaccharide biosynthetic process"/>
    <property type="evidence" value="ECO:0007669"/>
    <property type="project" value="TreeGrafter"/>
</dbReference>
<dbReference type="Proteomes" id="UP000274756">
    <property type="component" value="Unassembled WGS sequence"/>
</dbReference>
<dbReference type="InterPro" id="IPR014710">
    <property type="entry name" value="RmlC-like_jellyroll"/>
</dbReference>
<dbReference type="InterPro" id="IPR000888">
    <property type="entry name" value="RmlC-like"/>
</dbReference>
<dbReference type="WBParaSite" id="DME_0000254501-mRNA-1">
    <property type="protein sequence ID" value="DME_0000254501-mRNA-1"/>
    <property type="gene ID" value="DME_0000254501"/>
</dbReference>
<proteinExistence type="predicted"/>
<dbReference type="PANTHER" id="PTHR21047:SF2">
    <property type="entry name" value="THYMIDINE DIPHOSPHO-4-KETO-RHAMNOSE 3,5-EPIMERASE"/>
    <property type="match status" value="1"/>
</dbReference>
<dbReference type="PANTHER" id="PTHR21047">
    <property type="entry name" value="DTDP-6-DEOXY-D-GLUCOSE-3,5 EPIMERASE"/>
    <property type="match status" value="1"/>
</dbReference>
<dbReference type="Proteomes" id="UP000038040">
    <property type="component" value="Unplaced"/>
</dbReference>
<evidence type="ECO:0000313" key="3">
    <source>
        <dbReference type="Proteomes" id="UP000274756"/>
    </source>
</evidence>
<gene>
    <name evidence="1" type="ORF">DME_LOCUS6905</name>
</gene>
<reference evidence="1 3" key="2">
    <citation type="submission" date="2018-11" db="EMBL/GenBank/DDBJ databases">
        <authorList>
            <consortium name="Pathogen Informatics"/>
        </authorList>
    </citation>
    <scope>NUCLEOTIDE SEQUENCE [LARGE SCALE GENOMIC DNA]</scope>
</reference>
<evidence type="ECO:0000313" key="2">
    <source>
        <dbReference type="Proteomes" id="UP000038040"/>
    </source>
</evidence>
<accession>A0A0N4U6J2</accession>
<evidence type="ECO:0000313" key="1">
    <source>
        <dbReference type="EMBL" id="VDN56932.1"/>
    </source>
</evidence>
<dbReference type="NCBIfam" id="TIGR01221">
    <property type="entry name" value="rmlC"/>
    <property type="match status" value="1"/>
</dbReference>
<protein>
    <submittedName>
        <fullName evidence="4">Thymidine diphospho-4-keto-rhamnose 3,5-epimerase</fullName>
    </submittedName>
</protein>
<dbReference type="Pfam" id="PF00908">
    <property type="entry name" value="dTDP_sugar_isom"/>
    <property type="match status" value="1"/>
</dbReference>